<gene>
    <name evidence="1" type="ORF">PsorP6_000753</name>
</gene>
<dbReference type="EMBL" id="CM047580">
    <property type="protein sequence ID" value="KAI9921721.1"/>
    <property type="molecule type" value="Genomic_DNA"/>
</dbReference>
<evidence type="ECO:0000313" key="2">
    <source>
        <dbReference type="Proteomes" id="UP001163321"/>
    </source>
</evidence>
<dbReference type="Proteomes" id="UP001163321">
    <property type="component" value="Chromosome 1"/>
</dbReference>
<name>A0ACC0WUT1_9STRA</name>
<protein>
    <submittedName>
        <fullName evidence="1">Uncharacterized protein</fullName>
    </submittedName>
</protein>
<accession>A0ACC0WUT1</accession>
<comment type="caution">
    <text evidence="1">The sequence shown here is derived from an EMBL/GenBank/DDBJ whole genome shotgun (WGS) entry which is preliminary data.</text>
</comment>
<organism evidence="1 2">
    <name type="scientific">Peronosclerospora sorghi</name>
    <dbReference type="NCBI Taxonomy" id="230839"/>
    <lineage>
        <taxon>Eukaryota</taxon>
        <taxon>Sar</taxon>
        <taxon>Stramenopiles</taxon>
        <taxon>Oomycota</taxon>
        <taxon>Peronosporomycetes</taxon>
        <taxon>Peronosporales</taxon>
        <taxon>Peronosporaceae</taxon>
        <taxon>Peronosclerospora</taxon>
    </lineage>
</organism>
<sequence>MASRRKTDDSNPASSYVNLSAYGFCVFPADQLSSRKEKLLQVAAGFGTERLRGMILLSTERVNIRMCGTNEAVDAMKRAIGVYPQIFVDWNLKTVSERLTLPRMLVRIKIEVISMGWNEVNIAVDGLAAHIRV</sequence>
<keyword evidence="2" id="KW-1185">Reference proteome</keyword>
<proteinExistence type="predicted"/>
<evidence type="ECO:0000313" key="1">
    <source>
        <dbReference type="EMBL" id="KAI9921721.1"/>
    </source>
</evidence>
<reference evidence="1 2" key="1">
    <citation type="journal article" date="2022" name="bioRxiv">
        <title>The genome of the oomycete Peronosclerospora sorghi, a cosmopolitan pathogen of maize and sorghum, is inflated with dispersed pseudogenes.</title>
        <authorList>
            <person name="Fletcher K."/>
            <person name="Martin F."/>
            <person name="Isakeit T."/>
            <person name="Cavanaugh K."/>
            <person name="Magill C."/>
            <person name="Michelmore R."/>
        </authorList>
    </citation>
    <scope>NUCLEOTIDE SEQUENCE [LARGE SCALE GENOMIC DNA]</scope>
    <source>
        <strain evidence="1">P6</strain>
    </source>
</reference>